<dbReference type="InterPro" id="IPR050957">
    <property type="entry name" value="BMP_lipoprotein"/>
</dbReference>
<sequence length="448" mass="48516">MKKLISGLLAFTVIASSASNVVACGAKSFNDIFLVTDAGRISDKSFNESGKNAGDYFIKEILEVNKNNTYAGIGFNEPHNETEIPDGYNIAKESGAKVAILPGFHHAGDNLKSASSALGENGTEIFIDGRNEGLNTVIGLLYKADMSGFYAGIAAIYQTIKDNKEVNKTVKLATFGGQTNYIAVELFMVGFLAAIDVFNYYSENIDTKDAVDPLKDIFGDVVYKGIKADRISSQKSAPTSDTDANWYSNSFLAGEGSAISEKIVAENPNVVMPVAGPQTADLLGVIKTRNKLDTIKVVGVDTNQAEAYSSSYSNSFITSAEKNIKDSTVVALASSKEYYNNETVTSNIKKYYDDNKLSMTFDDNEKDIKDSLGTNLSGKTIWTPGDISQDGNNLLTSDIASKIKTSFSVDKLKLASNNYFKNQSTYKSVDLLKAVEDYTNKIKESFAS</sequence>
<organism evidence="2 3">
    <name type="scientific">Spiroplasma corruscae</name>
    <dbReference type="NCBI Taxonomy" id="216934"/>
    <lineage>
        <taxon>Bacteria</taxon>
        <taxon>Bacillati</taxon>
        <taxon>Mycoplasmatota</taxon>
        <taxon>Mollicutes</taxon>
        <taxon>Entomoplasmatales</taxon>
        <taxon>Spiroplasmataceae</taxon>
        <taxon>Spiroplasma</taxon>
    </lineage>
</organism>
<dbReference type="Proteomes" id="UP000203229">
    <property type="component" value="Chromosome"/>
</dbReference>
<dbReference type="KEGG" id="scou:SCORR_v1c03140"/>
<feature type="signal peptide" evidence="1">
    <location>
        <begin position="1"/>
        <end position="23"/>
    </location>
</feature>
<keyword evidence="3" id="KW-1185">Reference proteome</keyword>
<dbReference type="PANTHER" id="PTHR34296">
    <property type="entry name" value="TRANSCRIPTIONAL ACTIVATOR PROTEIN MED"/>
    <property type="match status" value="1"/>
</dbReference>
<evidence type="ECO:0000313" key="2">
    <source>
        <dbReference type="EMBL" id="ASP28088.1"/>
    </source>
</evidence>
<evidence type="ECO:0000256" key="1">
    <source>
        <dbReference type="SAM" id="SignalP"/>
    </source>
</evidence>
<dbReference type="AlphaFoldDB" id="A0A222ENM4"/>
<evidence type="ECO:0000313" key="3">
    <source>
        <dbReference type="Proteomes" id="UP000203229"/>
    </source>
</evidence>
<feature type="chain" id="PRO_5012713809" evidence="1">
    <location>
        <begin position="24"/>
        <end position="448"/>
    </location>
</feature>
<accession>A0A222ENM4</accession>
<protein>
    <submittedName>
        <fullName evidence="2">Ribose/galactose ABC transporter substrate-binding protein</fullName>
    </submittedName>
</protein>
<keyword evidence="1" id="KW-0732">Signal</keyword>
<name>A0A222ENM4_9MOLU</name>
<gene>
    <name evidence="2" type="ORF">SCORR_v1c03140</name>
</gene>
<dbReference type="OrthoDB" id="9769871at2"/>
<proteinExistence type="predicted"/>
<dbReference type="Gene3D" id="3.40.50.2300">
    <property type="match status" value="1"/>
</dbReference>
<dbReference type="PANTHER" id="PTHR34296:SF2">
    <property type="entry name" value="ABC TRANSPORTER GUANOSINE-BINDING PROTEIN NUPN"/>
    <property type="match status" value="1"/>
</dbReference>
<reference evidence="2 3" key="1">
    <citation type="submission" date="2017-07" db="EMBL/GenBank/DDBJ databases">
        <title>Complete genome sequence of Spiroplasma corruscae EC-1 (DSM 19793).</title>
        <authorList>
            <person name="Tsai Y.-M."/>
            <person name="Lo W.-S."/>
            <person name="Kuo C.-H."/>
        </authorList>
    </citation>
    <scope>NUCLEOTIDE SEQUENCE [LARGE SCALE GENOMIC DNA]</scope>
    <source>
        <strain evidence="2 3">EC-1</strain>
    </source>
</reference>
<dbReference type="EMBL" id="CP022535">
    <property type="protein sequence ID" value="ASP28088.1"/>
    <property type="molecule type" value="Genomic_DNA"/>
</dbReference>
<dbReference type="RefSeq" id="WP_094048505.1">
    <property type="nucleotide sequence ID" value="NZ_CP022535.1"/>
</dbReference>